<protein>
    <submittedName>
        <fullName evidence="1">Ankyrin repeat</fullName>
    </submittedName>
</protein>
<reference evidence="1 2" key="1">
    <citation type="journal article" date="2014" name="Genome Biol. Evol.">
        <title>The secreted proteins of Achlya hypogyna and Thraustotheca clavata identify the ancestral oomycete secretome and reveal gene acquisitions by horizontal gene transfer.</title>
        <authorList>
            <person name="Misner I."/>
            <person name="Blouin N."/>
            <person name="Leonard G."/>
            <person name="Richards T.A."/>
            <person name="Lane C.E."/>
        </authorList>
    </citation>
    <scope>NUCLEOTIDE SEQUENCE [LARGE SCALE GENOMIC DNA]</scope>
    <source>
        <strain evidence="1 2">ATCC 34112</strain>
    </source>
</reference>
<dbReference type="STRING" id="74557.A0A1W0A5B1"/>
<gene>
    <name evidence="1" type="ORF">THRCLA_02446</name>
</gene>
<dbReference type="EMBL" id="JNBS01000459">
    <property type="protein sequence ID" value="OQS05399.1"/>
    <property type="molecule type" value="Genomic_DNA"/>
</dbReference>
<dbReference type="PANTHER" id="PTHR46586:SF3">
    <property type="entry name" value="ANKYRIN REPEAT-CONTAINING PROTEIN"/>
    <property type="match status" value="1"/>
</dbReference>
<dbReference type="InterPro" id="IPR002110">
    <property type="entry name" value="Ankyrin_rpt"/>
</dbReference>
<dbReference type="SUPFAM" id="SSF48403">
    <property type="entry name" value="Ankyrin repeat"/>
    <property type="match status" value="1"/>
</dbReference>
<name>A0A1W0A5B1_9STRA</name>
<proteinExistence type="predicted"/>
<keyword evidence="2" id="KW-1185">Reference proteome</keyword>
<dbReference type="InterPro" id="IPR036770">
    <property type="entry name" value="Ankyrin_rpt-contain_sf"/>
</dbReference>
<evidence type="ECO:0000313" key="2">
    <source>
        <dbReference type="Proteomes" id="UP000243217"/>
    </source>
</evidence>
<comment type="caution">
    <text evidence="1">The sequence shown here is derived from an EMBL/GenBank/DDBJ whole genome shotgun (WGS) entry which is preliminary data.</text>
</comment>
<accession>A0A1W0A5B1</accession>
<dbReference type="PANTHER" id="PTHR46586">
    <property type="entry name" value="ANKYRIN REPEAT-CONTAINING PROTEIN"/>
    <property type="match status" value="1"/>
</dbReference>
<dbReference type="Pfam" id="PF13637">
    <property type="entry name" value="Ank_4"/>
    <property type="match status" value="1"/>
</dbReference>
<dbReference type="InterPro" id="IPR052050">
    <property type="entry name" value="SecEffector_AnkRepeat"/>
</dbReference>
<dbReference type="Gene3D" id="1.25.40.20">
    <property type="entry name" value="Ankyrin repeat-containing domain"/>
    <property type="match status" value="1"/>
</dbReference>
<dbReference type="Proteomes" id="UP000243217">
    <property type="component" value="Unassembled WGS sequence"/>
</dbReference>
<evidence type="ECO:0000313" key="1">
    <source>
        <dbReference type="EMBL" id="OQS05399.1"/>
    </source>
</evidence>
<organism evidence="1 2">
    <name type="scientific">Thraustotheca clavata</name>
    <dbReference type="NCBI Taxonomy" id="74557"/>
    <lineage>
        <taxon>Eukaryota</taxon>
        <taxon>Sar</taxon>
        <taxon>Stramenopiles</taxon>
        <taxon>Oomycota</taxon>
        <taxon>Saprolegniomycetes</taxon>
        <taxon>Saprolegniales</taxon>
        <taxon>Achlyaceae</taxon>
        <taxon>Thraustotheca</taxon>
    </lineage>
</organism>
<dbReference type="OrthoDB" id="70387at2759"/>
<sequence length="268" mass="31164">MHFDDEHWRDKRSVDKITLYRYHAAAVENLWLDELQEFVKYPTALAQALGHLKLLKLLVREYAWILKHFDIFRYCLERCIEIFSHIMNDVPRDGLLDIIQLLHENRAIGWSTQTMDLAATYGHMYIVKYLHENHSEGCTTKAMDEAAFHGHIDIVKFLHENRTEGCTTNAMDKAAAAGHIEIVKFLHHNRPEGCTKRAYTSGHFDAVQFLLEQAGLRRKTAIVKYLHEHRHQGLTPETIDLSASMGHFDAVQYLLEHRNEGFTFVVKL</sequence>
<dbReference type="AlphaFoldDB" id="A0A1W0A5B1"/>